<dbReference type="GO" id="GO:0046943">
    <property type="term" value="F:carboxylic acid transmembrane transporter activity"/>
    <property type="evidence" value="ECO:0007669"/>
    <property type="project" value="TreeGrafter"/>
</dbReference>
<evidence type="ECO:0000256" key="3">
    <source>
        <dbReference type="ARBA" id="ARBA00022989"/>
    </source>
</evidence>
<evidence type="ECO:0000256" key="5">
    <source>
        <dbReference type="SAM" id="Phobius"/>
    </source>
</evidence>
<dbReference type="PROSITE" id="PS00216">
    <property type="entry name" value="SUGAR_TRANSPORT_1"/>
    <property type="match status" value="1"/>
</dbReference>
<feature type="transmembrane region" description="Helical" evidence="5">
    <location>
        <begin position="126"/>
        <end position="146"/>
    </location>
</feature>
<feature type="transmembrane region" description="Helical" evidence="5">
    <location>
        <begin position="310"/>
        <end position="327"/>
    </location>
</feature>
<evidence type="ECO:0000256" key="4">
    <source>
        <dbReference type="ARBA" id="ARBA00023136"/>
    </source>
</evidence>
<dbReference type="Pfam" id="PF07690">
    <property type="entry name" value="MFS_1"/>
    <property type="match status" value="1"/>
</dbReference>
<dbReference type="InterPro" id="IPR036259">
    <property type="entry name" value="MFS_trans_sf"/>
</dbReference>
<name>A0AAC9AWI9_SPHMC</name>
<reference evidence="8" key="1">
    <citation type="submission" date="2015-11" db="EMBL/GenBank/DDBJ databases">
        <title>Complete genome sequence of a polyethylene-glycol degrader Sphingopyxis macrogoltabida 203N (NBRC 111659).</title>
        <authorList>
            <person name="Yoshiyuki O."/>
            <person name="Shouta N."/>
            <person name="Nagata Y."/>
            <person name="Numata M."/>
            <person name="Tsuchikane K."/>
            <person name="Hosoyama A."/>
            <person name="Yamazoe A."/>
            <person name="Tsuda M."/>
            <person name="Fujita N."/>
            <person name="Kawai F."/>
        </authorList>
    </citation>
    <scope>NUCLEOTIDE SEQUENCE [LARGE SCALE GENOMIC DNA]</scope>
    <source>
        <strain evidence="8">203N</strain>
    </source>
</reference>
<evidence type="ECO:0000256" key="1">
    <source>
        <dbReference type="ARBA" id="ARBA00004141"/>
    </source>
</evidence>
<keyword evidence="2 5" id="KW-0812">Transmembrane</keyword>
<reference evidence="7 8" key="2">
    <citation type="journal article" date="2016" name="Genome Announc.">
        <title>Complete Genome Sequence of Sphingopyxis macrogoltabida Strain 203N (NBRC 111659), a Polyethylene Glycol Degrader.</title>
        <authorList>
            <person name="Ohtsubo Y."/>
            <person name="Nonoyama S."/>
            <person name="Nagata Y."/>
            <person name="Numata M."/>
            <person name="Tsuchikane K."/>
            <person name="Hosoyama A."/>
            <person name="Yamazoe A."/>
            <person name="Tsuda M."/>
            <person name="Fujita N."/>
            <person name="Kawai F."/>
        </authorList>
    </citation>
    <scope>NUCLEOTIDE SEQUENCE [LARGE SCALE GENOMIC DNA]</scope>
    <source>
        <strain evidence="7 8">203N</strain>
    </source>
</reference>
<dbReference type="PROSITE" id="PS50850">
    <property type="entry name" value="MFS"/>
    <property type="match status" value="1"/>
</dbReference>
<evidence type="ECO:0000313" key="8">
    <source>
        <dbReference type="Proteomes" id="UP000076088"/>
    </source>
</evidence>
<keyword evidence="4 5" id="KW-0472">Membrane</keyword>
<dbReference type="PROSITE" id="PS00217">
    <property type="entry name" value="SUGAR_TRANSPORT_2"/>
    <property type="match status" value="1"/>
</dbReference>
<dbReference type="EMBL" id="CP013344">
    <property type="protein sequence ID" value="AMU90984.1"/>
    <property type="molecule type" value="Genomic_DNA"/>
</dbReference>
<protein>
    <recommendedName>
        <fullName evidence="6">Major facilitator superfamily (MFS) profile domain-containing protein</fullName>
    </recommendedName>
</protein>
<feature type="transmembrane region" description="Helical" evidence="5">
    <location>
        <begin position="34"/>
        <end position="57"/>
    </location>
</feature>
<evidence type="ECO:0000259" key="6">
    <source>
        <dbReference type="PROSITE" id="PS50850"/>
    </source>
</evidence>
<feature type="transmembrane region" description="Helical" evidence="5">
    <location>
        <begin position="334"/>
        <end position="352"/>
    </location>
</feature>
<accession>A0AAC9AWI9</accession>
<comment type="subcellular location">
    <subcellularLocation>
        <location evidence="1">Membrane</location>
        <topology evidence="1">Multi-pass membrane protein</topology>
    </subcellularLocation>
</comment>
<dbReference type="KEGG" id="smaz:LH19_17810"/>
<feature type="transmembrane region" description="Helical" evidence="5">
    <location>
        <begin position="158"/>
        <end position="179"/>
    </location>
</feature>
<sequence>MSTMDTDPDMGTEAGKRSVGQIIDDGPWSGYQKLILFLVALTIVFDGFDAQVIGFSIPALSAEWGIDRAAFAPVVASGVFGMMIGSTVIGPIVDQIGRRATIIGAVLVYGAATLAAAAAPDMTTLAILRFVAGAGIGAALPAATTIAAEFTPARYRTIAIVAAIVCVPLGGLLAGLTSQAMLPGFGWRSLFVIGGALPLALAFFLMRSLPESPSWLSLKPHRSGELVQLMRRMGHDIVPGALARQQADVLPGVTEAAAKIFGGALIRRTMALWVMCFLSMLTIYSSFNWLPALLTASSMESRDAGYMLTAYNFGGVAGSLLSALAITRFGSRPTLTPVAFLASFTAYAATTFDPAAQAYELAILFAINGACVNGLQAAIYALCAHSYATNIRGFGTALTLAVGRIGAIGSALVGIAFVSAGRFEAFMIFSACAMLGVATMLMFLDSHIPPADKAAVQR</sequence>
<feature type="transmembrane region" description="Helical" evidence="5">
    <location>
        <begin position="100"/>
        <end position="120"/>
    </location>
</feature>
<dbReference type="RefSeq" id="WP_054730746.1">
    <property type="nucleotide sequence ID" value="NZ_CP009429.1"/>
</dbReference>
<keyword evidence="8" id="KW-1185">Reference proteome</keyword>
<feature type="transmembrane region" description="Helical" evidence="5">
    <location>
        <begin position="394"/>
        <end position="419"/>
    </location>
</feature>
<dbReference type="PANTHER" id="PTHR23508:SF10">
    <property type="entry name" value="CARBOXYLIC ACID TRANSPORTER PROTEIN HOMOLOG"/>
    <property type="match status" value="1"/>
</dbReference>
<evidence type="ECO:0000256" key="2">
    <source>
        <dbReference type="ARBA" id="ARBA00022692"/>
    </source>
</evidence>
<feature type="transmembrane region" description="Helical" evidence="5">
    <location>
        <begin position="358"/>
        <end position="382"/>
    </location>
</feature>
<dbReference type="InterPro" id="IPR005829">
    <property type="entry name" value="Sugar_transporter_CS"/>
</dbReference>
<proteinExistence type="predicted"/>
<dbReference type="InterPro" id="IPR020846">
    <property type="entry name" value="MFS_dom"/>
</dbReference>
<evidence type="ECO:0000313" key="7">
    <source>
        <dbReference type="EMBL" id="AMU90984.1"/>
    </source>
</evidence>
<dbReference type="InterPro" id="IPR011701">
    <property type="entry name" value="MFS"/>
</dbReference>
<feature type="transmembrane region" description="Helical" evidence="5">
    <location>
        <begin position="69"/>
        <end position="93"/>
    </location>
</feature>
<dbReference type="AlphaFoldDB" id="A0AAC9AWI9"/>
<dbReference type="PANTHER" id="PTHR23508">
    <property type="entry name" value="CARBOXYLIC ACID TRANSPORTER PROTEIN HOMOLOG"/>
    <property type="match status" value="1"/>
</dbReference>
<feature type="transmembrane region" description="Helical" evidence="5">
    <location>
        <begin position="425"/>
        <end position="444"/>
    </location>
</feature>
<dbReference type="SUPFAM" id="SSF103473">
    <property type="entry name" value="MFS general substrate transporter"/>
    <property type="match status" value="1"/>
</dbReference>
<gene>
    <name evidence="7" type="ORF">ATM17_18375</name>
</gene>
<keyword evidence="3 5" id="KW-1133">Transmembrane helix</keyword>
<feature type="transmembrane region" description="Helical" evidence="5">
    <location>
        <begin position="185"/>
        <end position="206"/>
    </location>
</feature>
<dbReference type="Gene3D" id="1.20.1250.20">
    <property type="entry name" value="MFS general substrate transporter like domains"/>
    <property type="match status" value="1"/>
</dbReference>
<dbReference type="Proteomes" id="UP000076088">
    <property type="component" value="Chromosome"/>
</dbReference>
<feature type="domain" description="Major facilitator superfamily (MFS) profile" evidence="6">
    <location>
        <begin position="35"/>
        <end position="448"/>
    </location>
</feature>
<dbReference type="GO" id="GO:0005886">
    <property type="term" value="C:plasma membrane"/>
    <property type="evidence" value="ECO:0007669"/>
    <property type="project" value="TreeGrafter"/>
</dbReference>
<organism evidence="7 8">
    <name type="scientific">Sphingopyxis macrogoltabida</name>
    <name type="common">Sphingomonas macrogoltabidus</name>
    <dbReference type="NCBI Taxonomy" id="33050"/>
    <lineage>
        <taxon>Bacteria</taxon>
        <taxon>Pseudomonadati</taxon>
        <taxon>Pseudomonadota</taxon>
        <taxon>Alphaproteobacteria</taxon>
        <taxon>Sphingomonadales</taxon>
        <taxon>Sphingomonadaceae</taxon>
        <taxon>Sphingopyxis</taxon>
    </lineage>
</organism>
<feature type="transmembrane region" description="Helical" evidence="5">
    <location>
        <begin position="270"/>
        <end position="290"/>
    </location>
</feature>